<reference evidence="4 5" key="1">
    <citation type="submission" date="2017-08" db="EMBL/GenBank/DDBJ databases">
        <title>Infants hospitalized years apart are colonized by the same room-sourced microbial strains.</title>
        <authorList>
            <person name="Brooks B."/>
            <person name="Olm M.R."/>
            <person name="Firek B.A."/>
            <person name="Baker R."/>
            <person name="Thomas B.C."/>
            <person name="Morowitz M.J."/>
            <person name="Banfield J.F."/>
        </authorList>
    </citation>
    <scope>NUCLEOTIDE SEQUENCE [LARGE SCALE GENOMIC DNA]</scope>
    <source>
        <strain evidence="4">S2_005_003_R2_43</strain>
    </source>
</reference>
<dbReference type="Pfam" id="PF07756">
    <property type="entry name" value="DUF1612"/>
    <property type="match status" value="1"/>
</dbReference>
<feature type="domain" description="DUF1612" evidence="2">
    <location>
        <begin position="168"/>
        <end position="293"/>
    </location>
</feature>
<gene>
    <name evidence="4" type="ORF">DI565_15950</name>
</gene>
<comment type="caution">
    <text evidence="4">The sequence shown here is derived from an EMBL/GenBank/DDBJ whole genome shotgun (WGS) entry which is preliminary data.</text>
</comment>
<proteinExistence type="predicted"/>
<feature type="region of interest" description="Disordered" evidence="1">
    <location>
        <begin position="105"/>
        <end position="125"/>
    </location>
</feature>
<evidence type="ECO:0000256" key="1">
    <source>
        <dbReference type="SAM" id="MobiDB-lite"/>
    </source>
</evidence>
<dbReference type="AlphaFoldDB" id="A0A2W5K9R6"/>
<dbReference type="Proteomes" id="UP000249577">
    <property type="component" value="Unassembled WGS sequence"/>
</dbReference>
<evidence type="ECO:0000259" key="3">
    <source>
        <dbReference type="Pfam" id="PF11972"/>
    </source>
</evidence>
<dbReference type="InterPro" id="IPR048017">
    <property type="entry name" value="Y4cF-like"/>
</dbReference>
<evidence type="ECO:0000259" key="2">
    <source>
        <dbReference type="Pfam" id="PF07756"/>
    </source>
</evidence>
<dbReference type="InterPro" id="IPR011670">
    <property type="entry name" value="DUF1612"/>
</dbReference>
<dbReference type="NCBIfam" id="NF040876">
    <property type="entry name" value="RHE_PE00001_fam"/>
    <property type="match status" value="1"/>
</dbReference>
<dbReference type="EMBL" id="QFPN01000009">
    <property type="protein sequence ID" value="PZQ12324.1"/>
    <property type="molecule type" value="Genomic_DNA"/>
</dbReference>
<organism evidence="4 5">
    <name type="scientific">Ancylobacter novellus</name>
    <name type="common">Thiobacillus novellus</name>
    <dbReference type="NCBI Taxonomy" id="921"/>
    <lineage>
        <taxon>Bacteria</taxon>
        <taxon>Pseudomonadati</taxon>
        <taxon>Pseudomonadota</taxon>
        <taxon>Alphaproteobacteria</taxon>
        <taxon>Hyphomicrobiales</taxon>
        <taxon>Xanthobacteraceae</taxon>
        <taxon>Ancylobacter</taxon>
    </lineage>
</organism>
<protein>
    <submittedName>
        <fullName evidence="4">Uncharacterized protein</fullName>
    </submittedName>
</protein>
<sequence>MPWARLAGAVSAAEDALARLDERLAKSPVRDGFLARTHFNDACASLWLDGELVHLEDLVLHDAMMDIRTPTAELVRAHSALRARRRIAKADAGWALTAGGLDALRGRPAPATPPAPSIDSDEDWDASDTDAEWRKALAAVDAVVARSEKLLAGEAVVEKRPREDRPALVYDLDWDEDARLAGWRAVVAATRSLPPTLGAAIALDAWTVIEPLQSNAWLGRLLVGDLLRSRGKTRAHLASISTGLKATPQEKRWKRDPVIRLEVALEALAASAEAGLKDHDRLVTARDRLTRRAGDRRSSSSLPALIDLAVETPVVSAALISQRLKVTQRAATGLAQELGLRETTGRKRYRAWSAA</sequence>
<dbReference type="Pfam" id="PF11972">
    <property type="entry name" value="HTH_13"/>
    <property type="match status" value="1"/>
</dbReference>
<accession>A0A2W5K9R6</accession>
<evidence type="ECO:0000313" key="4">
    <source>
        <dbReference type="EMBL" id="PZQ12324.1"/>
    </source>
</evidence>
<dbReference type="InterPro" id="IPR021068">
    <property type="entry name" value="HTH_DNA-bd"/>
</dbReference>
<name>A0A2W5K9R6_ANCNO</name>
<feature type="domain" description="HTH DNA binding" evidence="3">
    <location>
        <begin position="302"/>
        <end position="352"/>
    </location>
</feature>
<evidence type="ECO:0000313" key="5">
    <source>
        <dbReference type="Proteomes" id="UP000249577"/>
    </source>
</evidence>